<dbReference type="RefSeq" id="WP_090628609.1">
    <property type="nucleotide sequence ID" value="NZ_FOQO01000008.1"/>
</dbReference>
<organism evidence="7 8">
    <name type="scientific">Parapedobacter indicus</name>
    <dbReference type="NCBI Taxonomy" id="1477437"/>
    <lineage>
        <taxon>Bacteria</taxon>
        <taxon>Pseudomonadati</taxon>
        <taxon>Bacteroidota</taxon>
        <taxon>Sphingobacteriia</taxon>
        <taxon>Sphingobacteriales</taxon>
        <taxon>Sphingobacteriaceae</taxon>
        <taxon>Parapedobacter</taxon>
    </lineage>
</organism>
<dbReference type="Proteomes" id="UP000198670">
    <property type="component" value="Unassembled WGS sequence"/>
</dbReference>
<dbReference type="Gene3D" id="1.25.40.10">
    <property type="entry name" value="Tetratricopeptide repeat domain"/>
    <property type="match status" value="1"/>
</dbReference>
<dbReference type="InterPro" id="IPR011990">
    <property type="entry name" value="TPR-like_helical_dom_sf"/>
</dbReference>
<feature type="signal peptide" evidence="6">
    <location>
        <begin position="1"/>
        <end position="24"/>
    </location>
</feature>
<evidence type="ECO:0000256" key="2">
    <source>
        <dbReference type="ARBA" id="ARBA00022490"/>
    </source>
</evidence>
<evidence type="ECO:0000256" key="3">
    <source>
        <dbReference type="ARBA" id="ARBA00022737"/>
    </source>
</evidence>
<dbReference type="STRING" id="1477437.SAMN05444682_108101"/>
<dbReference type="InterPro" id="IPR051476">
    <property type="entry name" value="Bac_ResReg_Asp_Phosphatase"/>
</dbReference>
<feature type="chain" id="PRO_5011606844" description="Tetratricopeptide repeat-containing protein" evidence="6">
    <location>
        <begin position="25"/>
        <end position="378"/>
    </location>
</feature>
<evidence type="ECO:0000256" key="6">
    <source>
        <dbReference type="SAM" id="SignalP"/>
    </source>
</evidence>
<name>A0A1I3PND7_9SPHI</name>
<keyword evidence="6" id="KW-0732">Signal</keyword>
<dbReference type="PANTHER" id="PTHR46630">
    <property type="entry name" value="TETRATRICOPEPTIDE REPEAT PROTEIN 29"/>
    <property type="match status" value="1"/>
</dbReference>
<dbReference type="PANTHER" id="PTHR46630:SF1">
    <property type="entry name" value="TETRATRICOPEPTIDE REPEAT PROTEIN 29"/>
    <property type="match status" value="1"/>
</dbReference>
<gene>
    <name evidence="7" type="ORF">SAMN05444682_108101</name>
</gene>
<evidence type="ECO:0000313" key="8">
    <source>
        <dbReference type="Proteomes" id="UP000198670"/>
    </source>
</evidence>
<dbReference type="OrthoDB" id="789253at2"/>
<comment type="similarity">
    <text evidence="5">Belongs to the Rap family.</text>
</comment>
<accession>A0A1I3PND7</accession>
<dbReference type="SUPFAM" id="SSF48452">
    <property type="entry name" value="TPR-like"/>
    <property type="match status" value="1"/>
</dbReference>
<keyword evidence="3" id="KW-0677">Repeat</keyword>
<keyword evidence="2" id="KW-0963">Cytoplasm</keyword>
<protein>
    <recommendedName>
        <fullName evidence="9">Tetratricopeptide repeat-containing protein</fullName>
    </recommendedName>
</protein>
<evidence type="ECO:0008006" key="9">
    <source>
        <dbReference type="Google" id="ProtNLM"/>
    </source>
</evidence>
<keyword evidence="4" id="KW-0802">TPR repeat</keyword>
<dbReference type="EMBL" id="FOQO01000008">
    <property type="protein sequence ID" value="SFJ22850.1"/>
    <property type="molecule type" value="Genomic_DNA"/>
</dbReference>
<evidence type="ECO:0000256" key="5">
    <source>
        <dbReference type="ARBA" id="ARBA00038253"/>
    </source>
</evidence>
<evidence type="ECO:0000313" key="7">
    <source>
        <dbReference type="EMBL" id="SFJ22850.1"/>
    </source>
</evidence>
<dbReference type="GO" id="GO:0005737">
    <property type="term" value="C:cytoplasm"/>
    <property type="evidence" value="ECO:0007669"/>
    <property type="project" value="UniProtKB-SubCell"/>
</dbReference>
<comment type="subcellular location">
    <subcellularLocation>
        <location evidence="1">Cytoplasm</location>
    </subcellularLocation>
</comment>
<dbReference type="AlphaFoldDB" id="A0A1I3PND7"/>
<evidence type="ECO:0000256" key="4">
    <source>
        <dbReference type="ARBA" id="ARBA00022803"/>
    </source>
</evidence>
<sequence length="378" mass="42474">MKLKQGLFIHIVCFCFFFCSILNGGFAQQHVDFSGVVSKYDSTFTGIGPSVYFLPPPKTEEELLDDRYAEKEIDSAVVEEYVNRMKYYHRLDMTGNGQVLAKYMPIAEAQTSSVEGKLLMEMDGTGVSEQAGKQADVENRLAMEYVALGACDFAVEFFEKAMQAKRALGDQSDWETIAHNLAVTYEYLGQLDKAHALRQQLYDRAVKNGSNTRQAEALMELALVKAKMGFSLEAERDIIRKVVPLFRRAKNEAGRASAYRTLADVYTLQQKYPEAQWFLVQAKTIVDKEGIKDQLPEIIFNLAETKKHSGNPRVAIEEYKVANDLAKKDHIMGMQLAIQDALGSLYHQAGDYDGAALALNRYDALKNILFKGEKPVDN</sequence>
<proteinExistence type="inferred from homology"/>
<evidence type="ECO:0000256" key="1">
    <source>
        <dbReference type="ARBA" id="ARBA00004496"/>
    </source>
</evidence>
<reference evidence="7 8" key="1">
    <citation type="submission" date="2016-10" db="EMBL/GenBank/DDBJ databases">
        <authorList>
            <person name="de Groot N.N."/>
        </authorList>
    </citation>
    <scope>NUCLEOTIDE SEQUENCE [LARGE SCALE GENOMIC DNA]</scope>
    <source>
        <strain evidence="7 8">RK1</strain>
    </source>
</reference>
<keyword evidence="8" id="KW-1185">Reference proteome</keyword>